<accession>A0AAE9ZZE5</accession>
<proteinExistence type="predicted"/>
<keyword evidence="4" id="KW-1185">Reference proteome</keyword>
<dbReference type="Proteomes" id="UP001218638">
    <property type="component" value="Chromosome"/>
</dbReference>
<sequence>MAQSESTLPLVALSGASGFVGTHLRRALADDCRFRALTRSPSILEANPSTSATEWRQCDLYSLPQLTSALQGCDIGVYLVHSMAPSSRLMQGNFEDTDLLLADNFIRAAERAGLRHVIYLSGLMPPDGDSLSPHLRSRREVEAVLRSRSVNVTVLRAGLIFGAGGSSFSMLVNLVRRLPVMILPDWAGSLTQSIDVQDICAAIKLAMTESAFASGTYDLGGHQPMTYGELIHATARGLGRRVRSIDVPFNLFTLSQHWVALFGGVPLALVGPLQESLRHDLSAQDNPLLDRLRPQLVPLAESLRRAVDADGHPLPNPRSTTQRTDRQKIRRERRVRSVQRMPLPTGWDAAQVCDAYGTWLTRRFGGIVSATQDSDGVLHFRLARRWVLLELTPTPHSHQSNRRRAYHITGGLLARRVTPPGRFEFRLFPETQCLIASIHGFSPALPWWLYARTQAVVHLWVMRAFGRHLGRQV</sequence>
<dbReference type="InterPro" id="IPR051783">
    <property type="entry name" value="NAD(P)-dependent_oxidoreduct"/>
</dbReference>
<dbReference type="EMBL" id="CP119075">
    <property type="protein sequence ID" value="WED63352.1"/>
    <property type="molecule type" value="Genomic_DNA"/>
</dbReference>
<dbReference type="Pfam" id="PF13460">
    <property type="entry name" value="NAD_binding_10"/>
    <property type="match status" value="1"/>
</dbReference>
<dbReference type="GO" id="GO:0004029">
    <property type="term" value="F:aldehyde dehydrogenase (NAD+) activity"/>
    <property type="evidence" value="ECO:0007669"/>
    <property type="project" value="TreeGrafter"/>
</dbReference>
<protein>
    <submittedName>
        <fullName evidence="3">NAD(P)H-binding protein</fullName>
    </submittedName>
</protein>
<name>A0AAE9ZZE5_9BACT</name>
<dbReference type="InterPro" id="IPR016040">
    <property type="entry name" value="NAD(P)-bd_dom"/>
</dbReference>
<dbReference type="SUPFAM" id="SSF51735">
    <property type="entry name" value="NAD(P)-binding Rossmann-fold domains"/>
    <property type="match status" value="1"/>
</dbReference>
<reference evidence="3" key="1">
    <citation type="submission" date="2023-03" db="EMBL/GenBank/DDBJ databases">
        <title>Lomoglobus Profundus gen. nov., sp. nov., a novel member of the phylum Verrucomicrobia, isolated from deep-marine sediment of South China Sea.</title>
        <authorList>
            <person name="Ahmad T."/>
            <person name="Ishaq S.E."/>
            <person name="Wang F."/>
        </authorList>
    </citation>
    <scope>NUCLEOTIDE SEQUENCE</scope>
    <source>
        <strain evidence="3">LMO-M01</strain>
    </source>
</reference>
<feature type="region of interest" description="Disordered" evidence="1">
    <location>
        <begin position="307"/>
        <end position="334"/>
    </location>
</feature>
<gene>
    <name evidence="3" type="ORF">PXH66_13520</name>
</gene>
<evidence type="ECO:0000256" key="1">
    <source>
        <dbReference type="SAM" id="MobiDB-lite"/>
    </source>
</evidence>
<evidence type="ECO:0000313" key="4">
    <source>
        <dbReference type="Proteomes" id="UP001218638"/>
    </source>
</evidence>
<feature type="domain" description="NAD(P)-binding" evidence="2">
    <location>
        <begin position="15"/>
        <end position="158"/>
    </location>
</feature>
<dbReference type="InterPro" id="IPR036291">
    <property type="entry name" value="NAD(P)-bd_dom_sf"/>
</dbReference>
<dbReference type="AlphaFoldDB" id="A0AAE9ZZE5"/>
<dbReference type="PANTHER" id="PTHR48079:SF6">
    <property type="entry name" value="NAD(P)-BINDING DOMAIN-CONTAINING PROTEIN-RELATED"/>
    <property type="match status" value="1"/>
</dbReference>
<organism evidence="3 4">
    <name type="scientific">Synoicihabitans lomoniglobus</name>
    <dbReference type="NCBI Taxonomy" id="2909285"/>
    <lineage>
        <taxon>Bacteria</taxon>
        <taxon>Pseudomonadati</taxon>
        <taxon>Verrucomicrobiota</taxon>
        <taxon>Opitutia</taxon>
        <taxon>Opitutales</taxon>
        <taxon>Opitutaceae</taxon>
        <taxon>Synoicihabitans</taxon>
    </lineage>
</organism>
<evidence type="ECO:0000313" key="3">
    <source>
        <dbReference type="EMBL" id="WED63352.1"/>
    </source>
</evidence>
<dbReference type="GO" id="GO:0005737">
    <property type="term" value="C:cytoplasm"/>
    <property type="evidence" value="ECO:0007669"/>
    <property type="project" value="TreeGrafter"/>
</dbReference>
<dbReference type="KEGG" id="slom:PXH66_13520"/>
<dbReference type="PANTHER" id="PTHR48079">
    <property type="entry name" value="PROTEIN YEEZ"/>
    <property type="match status" value="1"/>
</dbReference>
<dbReference type="Gene3D" id="3.40.50.720">
    <property type="entry name" value="NAD(P)-binding Rossmann-like Domain"/>
    <property type="match status" value="1"/>
</dbReference>
<evidence type="ECO:0000259" key="2">
    <source>
        <dbReference type="Pfam" id="PF13460"/>
    </source>
</evidence>
<dbReference type="RefSeq" id="WP_330927560.1">
    <property type="nucleotide sequence ID" value="NZ_CP119075.1"/>
</dbReference>